<dbReference type="AlphaFoldDB" id="A0A653Y3T8"/>
<reference evidence="1 2" key="1">
    <citation type="submission" date="2019-10" db="EMBL/GenBank/DDBJ databases">
        <authorList>
            <person name="Karimi E."/>
        </authorList>
    </citation>
    <scope>NUCLEOTIDE SEQUENCE [LARGE SCALE GENOMIC DNA]</scope>
    <source>
        <strain evidence="1">Maribacter sp. 151</strain>
    </source>
</reference>
<accession>A0A653Y3T8</accession>
<dbReference type="RefSeq" id="WP_159304313.1">
    <property type="nucleotide sequence ID" value="NZ_LR733271.1"/>
</dbReference>
<sequence length="209" mass="24046">MKVYGISGLGADKRVFNYLNLELELISIDWISPYPNESIKDYSKRLSTAIDNNEEFCLIGVSFGGLIATEISQLLKPKKIILISSVHTEQEIRPIYKWIGKLNCIKFIPTFLFKPPHILANYLMGAKNTKLLTEILNDTDLSFVKWVLHEFITWKNINRYNTIVKINGTSDKLIPPRGNTKMHLIQGGEHFMIVDRAHEISEMINLELR</sequence>
<dbReference type="InterPro" id="IPR008886">
    <property type="entry name" value="UPF0227/Esterase_YqiA"/>
</dbReference>
<organism evidence="1 2">
    <name type="scientific">Maribacter litoralis</name>
    <dbReference type="NCBI Taxonomy" id="2059726"/>
    <lineage>
        <taxon>Bacteria</taxon>
        <taxon>Pseudomonadati</taxon>
        <taxon>Bacteroidota</taxon>
        <taxon>Flavobacteriia</taxon>
        <taxon>Flavobacteriales</taxon>
        <taxon>Flavobacteriaceae</taxon>
        <taxon>Maribacter</taxon>
    </lineage>
</organism>
<dbReference type="Gene3D" id="3.40.50.1820">
    <property type="entry name" value="alpha/beta hydrolase"/>
    <property type="match status" value="1"/>
</dbReference>
<evidence type="ECO:0000313" key="1">
    <source>
        <dbReference type="EMBL" id="VXC36665.1"/>
    </source>
</evidence>
<dbReference type="Proteomes" id="UP000430202">
    <property type="component" value="Unassembled WGS sequence"/>
</dbReference>
<proteinExistence type="predicted"/>
<dbReference type="InterPro" id="IPR029058">
    <property type="entry name" value="AB_hydrolase_fold"/>
</dbReference>
<evidence type="ECO:0000313" key="2">
    <source>
        <dbReference type="Proteomes" id="UP000430202"/>
    </source>
</evidence>
<dbReference type="EMBL" id="CABWLR010000006">
    <property type="protein sequence ID" value="VXC36665.1"/>
    <property type="molecule type" value="Genomic_DNA"/>
</dbReference>
<dbReference type="Pfam" id="PF05728">
    <property type="entry name" value="UPF0227"/>
    <property type="match status" value="1"/>
</dbReference>
<name>A0A653Y3T8_9FLAO</name>
<dbReference type="SUPFAM" id="SSF53474">
    <property type="entry name" value="alpha/beta-Hydrolases"/>
    <property type="match status" value="1"/>
</dbReference>
<gene>
    <name evidence="1" type="ORF">MARI151_60801</name>
</gene>
<protein>
    <submittedName>
        <fullName evidence="1">Pimeloyl-ACP methyl ester carboxylesterase</fullName>
    </submittedName>
</protein>
<keyword evidence="2" id="KW-1185">Reference proteome</keyword>